<evidence type="ECO:0000313" key="1">
    <source>
        <dbReference type="EMBL" id="OKH22706.1"/>
    </source>
</evidence>
<reference evidence="1 2" key="1">
    <citation type="submission" date="2016-11" db="EMBL/GenBank/DDBJ databases">
        <title>Draft Genome Sequences of Nine Cyanobacterial Strains from Diverse Habitats.</title>
        <authorList>
            <person name="Zhu T."/>
            <person name="Hou S."/>
            <person name="Lu X."/>
            <person name="Hess W.R."/>
        </authorList>
    </citation>
    <scope>NUCLEOTIDE SEQUENCE [LARGE SCALE GENOMIC DNA]</scope>
    <source>
        <strain evidence="1 2">5.2 s.c.1</strain>
    </source>
</reference>
<proteinExistence type="predicted"/>
<protein>
    <recommendedName>
        <fullName evidence="3">Galactose oxidase</fullName>
    </recommendedName>
</protein>
<sequence>MRYRRKQTIAIAFIAIIFVVLNTVKSLAATEIKWTTVAPSPVGTGEAMSAVVGGKLYQLGGYTSQWRPTNRVDVYDPVTNTWKRLADIPIRITHAGVAADAGNIYLAGGYVGKPEGGQLFATRKVLRYNIATNTWSEMPPLPQARGSGGFSNLKRELHFFGGADLNRIDRGDHWILKLDNMAAGWQTAAPLPNPRSHLGDAIVNGKIYAIGGQHSYDDYLTTQNTVHAWNPTTKQWTRVANLPQGRSHIGAATFVINGEIYLVGGEVRHKLAVKKVTVYNPKTNSWRELTPLPTQRHSGVGGFINGSIYYSSGAPAFDKTVYRGRFQFVS</sequence>
<dbReference type="Gene3D" id="2.120.10.80">
    <property type="entry name" value="Kelch-type beta propeller"/>
    <property type="match status" value="2"/>
</dbReference>
<evidence type="ECO:0000313" key="2">
    <source>
        <dbReference type="Proteomes" id="UP000185984"/>
    </source>
</evidence>
<dbReference type="Proteomes" id="UP000185984">
    <property type="component" value="Unassembled WGS sequence"/>
</dbReference>
<dbReference type="Pfam" id="PF24681">
    <property type="entry name" value="Kelch_KLHDC2_KLHL20_DRC7"/>
    <property type="match status" value="1"/>
</dbReference>
<gene>
    <name evidence="1" type="ORF">NIES1031_19860</name>
</gene>
<comment type="caution">
    <text evidence="1">The sequence shown here is derived from an EMBL/GenBank/DDBJ whole genome shotgun (WGS) entry which is preliminary data.</text>
</comment>
<accession>A0A1U7HGJ4</accession>
<dbReference type="EMBL" id="MRCC01000019">
    <property type="protein sequence ID" value="OKH22706.1"/>
    <property type="molecule type" value="Genomic_DNA"/>
</dbReference>
<keyword evidence="2" id="KW-1185">Reference proteome</keyword>
<dbReference type="PANTHER" id="PTHR46773:SF5">
    <property type="entry name" value="OS04G0487100 PROTEIN"/>
    <property type="match status" value="1"/>
</dbReference>
<dbReference type="InterPro" id="IPR006652">
    <property type="entry name" value="Kelch_1"/>
</dbReference>
<dbReference type="Pfam" id="PF01344">
    <property type="entry name" value="Kelch_1"/>
    <property type="match status" value="1"/>
</dbReference>
<dbReference type="InterPro" id="IPR011043">
    <property type="entry name" value="Gal_Oxase/kelch_b-propeller"/>
</dbReference>
<dbReference type="InterPro" id="IPR015915">
    <property type="entry name" value="Kelch-typ_b-propeller"/>
</dbReference>
<organism evidence="1 2">
    <name type="scientific">Chroogloeocystis siderophila 5.2 s.c.1</name>
    <dbReference type="NCBI Taxonomy" id="247279"/>
    <lineage>
        <taxon>Bacteria</taxon>
        <taxon>Bacillati</taxon>
        <taxon>Cyanobacteriota</taxon>
        <taxon>Cyanophyceae</taxon>
        <taxon>Oscillatoriophycideae</taxon>
        <taxon>Chroococcales</taxon>
        <taxon>Chroococcaceae</taxon>
        <taxon>Chroogloeocystis</taxon>
    </lineage>
</organism>
<dbReference type="OrthoDB" id="9770043at2"/>
<dbReference type="SMART" id="SM00612">
    <property type="entry name" value="Kelch"/>
    <property type="match status" value="4"/>
</dbReference>
<dbReference type="AlphaFoldDB" id="A0A1U7HGJ4"/>
<evidence type="ECO:0008006" key="3">
    <source>
        <dbReference type="Google" id="ProtNLM"/>
    </source>
</evidence>
<name>A0A1U7HGJ4_9CHRO</name>
<dbReference type="InterPro" id="IPR053256">
    <property type="entry name" value="Kelch_repeat-containing"/>
</dbReference>
<dbReference type="PANTHER" id="PTHR46773">
    <property type="match status" value="1"/>
</dbReference>
<dbReference type="SUPFAM" id="SSF50965">
    <property type="entry name" value="Galactose oxidase, central domain"/>
    <property type="match status" value="1"/>
</dbReference>
<dbReference type="STRING" id="247279.NIES1031_19860"/>